<accession>A0A811BP90</accession>
<organism evidence="2 3">
    <name type="scientific">Pandoravirus japonicus</name>
    <dbReference type="NCBI Taxonomy" id="2823154"/>
    <lineage>
        <taxon>Viruses</taxon>
        <taxon>Pandoravirus</taxon>
    </lineage>
</organism>
<sequence>MDAKEAIGLLHLPDELLLTVASFFDQPSDLCAWSATSTRHLALIGGDAQLWRRLRERRHPLQRRADQWRDAVAQALAAAPTLPKPHWRKSIRRRGRDAVIADVMEALTRVALDDPWFAQAETALVDLARATTPRTAYRMAACVRASISPAPRRLHVANAAAAARLAVASFVGTDIRLQYSAKAPLVTIRCGIFDAAGLLSGPGLCLTTDCMIAPAIIALGSCVGDAVGLVGVWSRGRLDPQDAVLALSDCGHIYRGSWGPRGPEGRGVLIDRAGRTVVSGAWHHGRWVTSPRADIGLLSPDDEVAG</sequence>
<evidence type="ECO:0000313" key="3">
    <source>
        <dbReference type="Proteomes" id="UP001253637"/>
    </source>
</evidence>
<dbReference type="InterPro" id="IPR001810">
    <property type="entry name" value="F-box_dom"/>
</dbReference>
<protein>
    <submittedName>
        <fullName evidence="2">F-box domain containing protein</fullName>
    </submittedName>
</protein>
<proteinExistence type="predicted"/>
<dbReference type="InterPro" id="IPR036047">
    <property type="entry name" value="F-box-like_dom_sf"/>
</dbReference>
<evidence type="ECO:0000259" key="1">
    <source>
        <dbReference type="Pfam" id="PF12937"/>
    </source>
</evidence>
<name>A0A811BP90_9VIRU</name>
<dbReference type="SUPFAM" id="SSF81383">
    <property type="entry name" value="F-box domain"/>
    <property type="match status" value="1"/>
</dbReference>
<feature type="domain" description="F-box" evidence="1">
    <location>
        <begin position="10"/>
        <end position="55"/>
    </location>
</feature>
<dbReference type="Proteomes" id="UP001253637">
    <property type="component" value="Segment"/>
</dbReference>
<reference evidence="2" key="1">
    <citation type="submission" date="2021-04" db="EMBL/GenBank/DDBJ databases">
        <title>Draft Genome Sequence of Pandoravirus japonicus, Isolated from the Sabaishi River of Niigata, Japan.</title>
        <authorList>
            <person name="Hosokawa N."/>
            <person name="Takahashi H."/>
            <person name="Aoki K."/>
            <person name="Takemura M."/>
        </authorList>
    </citation>
    <scope>NUCLEOTIDE SEQUENCE</scope>
</reference>
<dbReference type="EMBL" id="LC625835">
    <property type="protein sequence ID" value="BCU03934.1"/>
    <property type="molecule type" value="Genomic_DNA"/>
</dbReference>
<dbReference type="Pfam" id="PF12937">
    <property type="entry name" value="F-box-like"/>
    <property type="match status" value="1"/>
</dbReference>
<dbReference type="Gene3D" id="1.20.1280.50">
    <property type="match status" value="1"/>
</dbReference>
<evidence type="ECO:0000313" key="2">
    <source>
        <dbReference type="EMBL" id="BCU03934.1"/>
    </source>
</evidence>